<keyword evidence="3 6" id="KW-0812">Transmembrane</keyword>
<protein>
    <submittedName>
        <fullName evidence="8">Cation diffusion facilitator family transporter</fullName>
    </submittedName>
</protein>
<dbReference type="InterPro" id="IPR058533">
    <property type="entry name" value="Cation_efflux_TM"/>
</dbReference>
<dbReference type="GO" id="GO:0006829">
    <property type="term" value="P:zinc ion transport"/>
    <property type="evidence" value="ECO:0007669"/>
    <property type="project" value="InterPro"/>
</dbReference>
<dbReference type="EMBL" id="VCKW01000079">
    <property type="protein sequence ID" value="TMR00188.1"/>
    <property type="molecule type" value="Genomic_DNA"/>
</dbReference>
<evidence type="ECO:0000256" key="1">
    <source>
        <dbReference type="ARBA" id="ARBA00004141"/>
    </source>
</evidence>
<dbReference type="GO" id="GO:0016020">
    <property type="term" value="C:membrane"/>
    <property type="evidence" value="ECO:0007669"/>
    <property type="project" value="UniProtKB-SubCell"/>
</dbReference>
<evidence type="ECO:0000256" key="6">
    <source>
        <dbReference type="SAM" id="Phobius"/>
    </source>
</evidence>
<keyword evidence="2" id="KW-0813">Transport</keyword>
<evidence type="ECO:0000313" key="8">
    <source>
        <dbReference type="EMBL" id="TMR00188.1"/>
    </source>
</evidence>
<dbReference type="PANTHER" id="PTHR13414:SF9">
    <property type="entry name" value="PROTON-COUPLED ZINC ANTIPORTER SLC30A9, MITOCHONDRIAL"/>
    <property type="match status" value="1"/>
</dbReference>
<comment type="subcellular location">
    <subcellularLocation>
        <location evidence="1">Membrane</location>
        <topology evidence="1">Multi-pass membrane protein</topology>
    </subcellularLocation>
</comment>
<feature type="transmembrane region" description="Helical" evidence="6">
    <location>
        <begin position="77"/>
        <end position="100"/>
    </location>
</feature>
<reference evidence="8 9" key="1">
    <citation type="submission" date="2019-05" db="EMBL/GenBank/DDBJ databases">
        <title>Draft genome sequence of Actinomadura sp. 14C53.</title>
        <authorList>
            <person name="Saricaoglu S."/>
            <person name="Isik K."/>
        </authorList>
    </citation>
    <scope>NUCLEOTIDE SEQUENCE [LARGE SCALE GENOMIC DNA]</scope>
    <source>
        <strain evidence="8 9">14C53</strain>
    </source>
</reference>
<gene>
    <name evidence="8" type="ORF">ETD83_17215</name>
</gene>
<keyword evidence="4 6" id="KW-1133">Transmembrane helix</keyword>
<dbReference type="RefSeq" id="WP_138646144.1">
    <property type="nucleotide sequence ID" value="NZ_VCKW01000079.1"/>
</dbReference>
<dbReference type="PANTHER" id="PTHR13414">
    <property type="entry name" value="HUEL-CATION TRANSPORTER"/>
    <property type="match status" value="1"/>
</dbReference>
<dbReference type="InterPro" id="IPR027469">
    <property type="entry name" value="Cation_efflux_TMD_sf"/>
</dbReference>
<dbReference type="GO" id="GO:0008324">
    <property type="term" value="F:monoatomic cation transmembrane transporter activity"/>
    <property type="evidence" value="ECO:0007669"/>
    <property type="project" value="InterPro"/>
</dbReference>
<dbReference type="Proteomes" id="UP000309174">
    <property type="component" value="Unassembled WGS sequence"/>
</dbReference>
<dbReference type="InterPro" id="IPR002524">
    <property type="entry name" value="Cation_efflux"/>
</dbReference>
<dbReference type="SUPFAM" id="SSF160240">
    <property type="entry name" value="Cation efflux protein cytoplasmic domain-like"/>
    <property type="match status" value="1"/>
</dbReference>
<dbReference type="InterPro" id="IPR036837">
    <property type="entry name" value="Cation_efflux_CTD_sf"/>
</dbReference>
<feature type="domain" description="Cation efflux protein transmembrane" evidence="7">
    <location>
        <begin position="11"/>
        <end position="218"/>
    </location>
</feature>
<sequence length="307" mass="32972">MSAEGSTKAVVTALCANLGIAVTKFVAFALTGSSSMLAEAIHSVADSSNQALLLIGGRRAARRATEEHPFGYGRERYIYAFLVAIVLFSLGGMFALYEAWHKIRDPHAIDEWQWVPIVVLLVAIALEGVALRTAVRESNRSRGRSSWVEFVRRSKSPELPVILLEDTGALAGLVFALAGVSLTLITGNGVWDGIGTAAIGVLLAVIAVVLAMEVKSLLIGESATAEHVRLIRAAIVEGRDVPSVIHMRTMHLGPDELLVVAKIAIDLQDDAREVADAINDAEARIREAVPIARLLIYLEPDVLRTKG</sequence>
<accession>A0A5C4JBN2</accession>
<feature type="transmembrane region" description="Helical" evidence="6">
    <location>
        <begin position="112"/>
        <end position="135"/>
    </location>
</feature>
<dbReference type="AlphaFoldDB" id="A0A5C4JBN2"/>
<keyword evidence="5 6" id="KW-0472">Membrane</keyword>
<name>A0A5C4JBN2_9ACTN</name>
<evidence type="ECO:0000256" key="5">
    <source>
        <dbReference type="ARBA" id="ARBA00023136"/>
    </source>
</evidence>
<dbReference type="Gene3D" id="1.20.1510.10">
    <property type="entry name" value="Cation efflux protein transmembrane domain"/>
    <property type="match status" value="1"/>
</dbReference>
<dbReference type="OrthoDB" id="9806522at2"/>
<feature type="transmembrane region" description="Helical" evidence="6">
    <location>
        <begin position="193"/>
        <end position="212"/>
    </location>
</feature>
<dbReference type="InterPro" id="IPR040177">
    <property type="entry name" value="SLC30A9"/>
</dbReference>
<evidence type="ECO:0000256" key="4">
    <source>
        <dbReference type="ARBA" id="ARBA00022989"/>
    </source>
</evidence>
<dbReference type="Pfam" id="PF01545">
    <property type="entry name" value="Cation_efflux"/>
    <property type="match status" value="1"/>
</dbReference>
<proteinExistence type="predicted"/>
<keyword evidence="9" id="KW-1185">Reference proteome</keyword>
<evidence type="ECO:0000259" key="7">
    <source>
        <dbReference type="Pfam" id="PF01545"/>
    </source>
</evidence>
<evidence type="ECO:0000256" key="2">
    <source>
        <dbReference type="ARBA" id="ARBA00022448"/>
    </source>
</evidence>
<comment type="caution">
    <text evidence="8">The sequence shown here is derived from an EMBL/GenBank/DDBJ whole genome shotgun (WGS) entry which is preliminary data.</text>
</comment>
<feature type="transmembrane region" description="Helical" evidence="6">
    <location>
        <begin position="162"/>
        <end position="187"/>
    </location>
</feature>
<dbReference type="NCBIfam" id="TIGR01297">
    <property type="entry name" value="CDF"/>
    <property type="match status" value="1"/>
</dbReference>
<evidence type="ECO:0000256" key="3">
    <source>
        <dbReference type="ARBA" id="ARBA00022692"/>
    </source>
</evidence>
<dbReference type="SUPFAM" id="SSF161111">
    <property type="entry name" value="Cation efflux protein transmembrane domain-like"/>
    <property type="match status" value="1"/>
</dbReference>
<evidence type="ECO:0000313" key="9">
    <source>
        <dbReference type="Proteomes" id="UP000309174"/>
    </source>
</evidence>
<organism evidence="8 9">
    <name type="scientific">Actinomadura soli</name>
    <dbReference type="NCBI Taxonomy" id="2508997"/>
    <lineage>
        <taxon>Bacteria</taxon>
        <taxon>Bacillati</taxon>
        <taxon>Actinomycetota</taxon>
        <taxon>Actinomycetes</taxon>
        <taxon>Streptosporangiales</taxon>
        <taxon>Thermomonosporaceae</taxon>
        <taxon>Actinomadura</taxon>
    </lineage>
</organism>